<dbReference type="InterPro" id="IPR000539">
    <property type="entry name" value="Frizzled/Smoothened_7TM"/>
</dbReference>
<keyword evidence="1" id="KW-0217">Developmental protein</keyword>
<dbReference type="Gene3D" id="1.20.1070.10">
    <property type="entry name" value="Rhodopsin 7-helix transmembrane proteins"/>
    <property type="match status" value="1"/>
</dbReference>
<dbReference type="WBParaSite" id="GPUH_0000008301-mRNA-1">
    <property type="protein sequence ID" value="GPUH_0000008301-mRNA-1"/>
    <property type="gene ID" value="GPUH_0000008301"/>
</dbReference>
<evidence type="ECO:0000313" key="7">
    <source>
        <dbReference type="WBParaSite" id="GPUH_0000008301-mRNA-1"/>
    </source>
</evidence>
<keyword evidence="3" id="KW-1133">Transmembrane helix</keyword>
<evidence type="ECO:0000259" key="4">
    <source>
        <dbReference type="Pfam" id="PF01534"/>
    </source>
</evidence>
<dbReference type="GO" id="GO:0060070">
    <property type="term" value="P:canonical Wnt signaling pathway"/>
    <property type="evidence" value="ECO:0007669"/>
    <property type="project" value="TreeGrafter"/>
</dbReference>
<protein>
    <submittedName>
        <fullName evidence="7">Frizzled domain-containing protein</fullName>
    </submittedName>
</protein>
<dbReference type="GO" id="GO:0005615">
    <property type="term" value="C:extracellular space"/>
    <property type="evidence" value="ECO:0007669"/>
    <property type="project" value="TreeGrafter"/>
</dbReference>
<proteinExistence type="predicted"/>
<dbReference type="Proteomes" id="UP000271098">
    <property type="component" value="Unassembled WGS sequence"/>
</dbReference>
<feature type="transmembrane region" description="Helical" evidence="3">
    <location>
        <begin position="140"/>
        <end position="162"/>
    </location>
</feature>
<evidence type="ECO:0000313" key="5">
    <source>
        <dbReference type="EMBL" id="VDK27279.1"/>
    </source>
</evidence>
<dbReference type="AlphaFoldDB" id="A0A183CUE3"/>
<dbReference type="OrthoDB" id="5959102at2759"/>
<dbReference type="GO" id="GO:0035567">
    <property type="term" value="P:non-canonical Wnt signaling pathway"/>
    <property type="evidence" value="ECO:0007669"/>
    <property type="project" value="TreeGrafter"/>
</dbReference>
<organism evidence="7">
    <name type="scientific">Gongylonema pulchrum</name>
    <dbReference type="NCBI Taxonomy" id="637853"/>
    <lineage>
        <taxon>Eukaryota</taxon>
        <taxon>Metazoa</taxon>
        <taxon>Ecdysozoa</taxon>
        <taxon>Nematoda</taxon>
        <taxon>Chromadorea</taxon>
        <taxon>Rhabditida</taxon>
        <taxon>Spirurina</taxon>
        <taxon>Spiruromorpha</taxon>
        <taxon>Spiruroidea</taxon>
        <taxon>Gongylonematidae</taxon>
        <taxon>Gongylonema</taxon>
    </lineage>
</organism>
<keyword evidence="2" id="KW-0675">Receptor</keyword>
<keyword evidence="3" id="KW-0472">Membrane</keyword>
<dbReference type="GO" id="GO:0016020">
    <property type="term" value="C:membrane"/>
    <property type="evidence" value="ECO:0007669"/>
    <property type="project" value="InterPro"/>
</dbReference>
<dbReference type="InterPro" id="IPR036790">
    <property type="entry name" value="Frizzled_dom_sf"/>
</dbReference>
<dbReference type="Pfam" id="PF01534">
    <property type="entry name" value="Frizzled"/>
    <property type="match status" value="1"/>
</dbReference>
<evidence type="ECO:0000256" key="3">
    <source>
        <dbReference type="SAM" id="Phobius"/>
    </source>
</evidence>
<dbReference type="InterPro" id="IPR015526">
    <property type="entry name" value="Frizzled/SFRP"/>
</dbReference>
<dbReference type="PANTHER" id="PTHR11309">
    <property type="entry name" value="FRIZZLED"/>
    <property type="match status" value="1"/>
</dbReference>
<evidence type="ECO:0000313" key="6">
    <source>
        <dbReference type="Proteomes" id="UP000271098"/>
    </source>
</evidence>
<reference evidence="5 6" key="2">
    <citation type="submission" date="2018-11" db="EMBL/GenBank/DDBJ databases">
        <authorList>
            <consortium name="Pathogen Informatics"/>
        </authorList>
    </citation>
    <scope>NUCLEOTIDE SEQUENCE [LARGE SCALE GENOMIC DNA]</scope>
</reference>
<dbReference type="GO" id="GO:0017147">
    <property type="term" value="F:Wnt-protein binding"/>
    <property type="evidence" value="ECO:0007669"/>
    <property type="project" value="TreeGrafter"/>
</dbReference>
<dbReference type="PANTHER" id="PTHR11309:SF99">
    <property type="entry name" value="FRIZZLED-4"/>
    <property type="match status" value="1"/>
</dbReference>
<gene>
    <name evidence="5" type="ORF">GPUH_LOCUS84</name>
</gene>
<feature type="domain" description="Frizzled/Smoothened 7TM" evidence="4">
    <location>
        <begin position="129"/>
        <end position="176"/>
    </location>
</feature>
<reference evidence="7" key="1">
    <citation type="submission" date="2016-06" db="UniProtKB">
        <authorList>
            <consortium name="WormBaseParasite"/>
        </authorList>
    </citation>
    <scope>IDENTIFICATION</scope>
</reference>
<name>A0A183CUE3_9BILA</name>
<sequence>MIHIFDIGKVQSFIFSDFLVSPNSIVQTLSLFQVKRDCLVILQEFGIDWPEPLNCSRFPEAPDLCMKPTNDQNSYLGPEQVDTEQQEAVRSLESRVFSRAMPSCPHDLVNLDPTDRRGFCAFQCNREGMFDASKKEFARFWMLLWASINLGVTAFTVLTFIIDRQRFRFPERSANFSKCGIQTY</sequence>
<keyword evidence="6" id="KW-1185">Reference proteome</keyword>
<dbReference type="Gene3D" id="1.10.2000.10">
    <property type="entry name" value="Frizzled cysteine-rich domain"/>
    <property type="match status" value="1"/>
</dbReference>
<accession>A0A183CUE3</accession>
<dbReference type="EMBL" id="UYRT01000053">
    <property type="protein sequence ID" value="VDK27279.1"/>
    <property type="molecule type" value="Genomic_DNA"/>
</dbReference>
<evidence type="ECO:0000256" key="2">
    <source>
        <dbReference type="ARBA" id="ARBA00023170"/>
    </source>
</evidence>
<evidence type="ECO:0000256" key="1">
    <source>
        <dbReference type="ARBA" id="ARBA00022473"/>
    </source>
</evidence>
<dbReference type="SUPFAM" id="SSF63501">
    <property type="entry name" value="Frizzled cysteine-rich domain"/>
    <property type="match status" value="1"/>
</dbReference>
<keyword evidence="3" id="KW-0812">Transmembrane</keyword>